<proteinExistence type="predicted"/>
<evidence type="ECO:0000313" key="2">
    <source>
        <dbReference type="EMBL" id="KAK7306282.1"/>
    </source>
</evidence>
<evidence type="ECO:0000313" key="3">
    <source>
        <dbReference type="Proteomes" id="UP001367508"/>
    </source>
</evidence>
<evidence type="ECO:0000256" key="1">
    <source>
        <dbReference type="SAM" id="MobiDB-lite"/>
    </source>
</evidence>
<accession>A0AAN9JWA0</accession>
<comment type="caution">
    <text evidence="2">The sequence shown here is derived from an EMBL/GenBank/DDBJ whole genome shotgun (WGS) entry which is preliminary data.</text>
</comment>
<sequence length="146" mass="15689">MLKGGHRPEQEPRTPSIYHEPKSCLNPQLKQGIPPQAAAAVSTCSRLAGHSIRYRCPPSNEHVSAASRACVSYSTMLVQGLGDVSPQALINHSIRPYASLDLLTLRECLAMVWNGSRAVPATVPGKHSVLGKLQEARPMVAMAEAL</sequence>
<protein>
    <submittedName>
        <fullName evidence="2">Uncharacterized protein</fullName>
    </submittedName>
</protein>
<feature type="compositionally biased region" description="Basic and acidic residues" evidence="1">
    <location>
        <begin position="1"/>
        <end position="12"/>
    </location>
</feature>
<reference evidence="2 3" key="1">
    <citation type="submission" date="2024-01" db="EMBL/GenBank/DDBJ databases">
        <title>The genomes of 5 underutilized Papilionoideae crops provide insights into root nodulation and disease resistanc.</title>
        <authorList>
            <person name="Jiang F."/>
        </authorList>
    </citation>
    <scope>NUCLEOTIDE SEQUENCE [LARGE SCALE GENOMIC DNA]</scope>
    <source>
        <strain evidence="2">LVBAO_FW01</strain>
        <tissue evidence="2">Leaves</tissue>
    </source>
</reference>
<gene>
    <name evidence="2" type="ORF">VNO77_44209</name>
</gene>
<keyword evidence="3" id="KW-1185">Reference proteome</keyword>
<dbReference type="Proteomes" id="UP001367508">
    <property type="component" value="Unassembled WGS sequence"/>
</dbReference>
<organism evidence="2 3">
    <name type="scientific">Canavalia gladiata</name>
    <name type="common">Sword bean</name>
    <name type="synonym">Dolichos gladiatus</name>
    <dbReference type="NCBI Taxonomy" id="3824"/>
    <lineage>
        <taxon>Eukaryota</taxon>
        <taxon>Viridiplantae</taxon>
        <taxon>Streptophyta</taxon>
        <taxon>Embryophyta</taxon>
        <taxon>Tracheophyta</taxon>
        <taxon>Spermatophyta</taxon>
        <taxon>Magnoliopsida</taxon>
        <taxon>eudicotyledons</taxon>
        <taxon>Gunneridae</taxon>
        <taxon>Pentapetalae</taxon>
        <taxon>rosids</taxon>
        <taxon>fabids</taxon>
        <taxon>Fabales</taxon>
        <taxon>Fabaceae</taxon>
        <taxon>Papilionoideae</taxon>
        <taxon>50 kb inversion clade</taxon>
        <taxon>NPAAA clade</taxon>
        <taxon>indigoferoid/millettioid clade</taxon>
        <taxon>Phaseoleae</taxon>
        <taxon>Canavalia</taxon>
    </lineage>
</organism>
<dbReference type="EMBL" id="JAYMYQ010000011">
    <property type="protein sequence ID" value="KAK7306282.1"/>
    <property type="molecule type" value="Genomic_DNA"/>
</dbReference>
<feature type="region of interest" description="Disordered" evidence="1">
    <location>
        <begin position="1"/>
        <end position="20"/>
    </location>
</feature>
<dbReference type="AlphaFoldDB" id="A0AAN9JWA0"/>
<name>A0AAN9JWA0_CANGL</name>